<feature type="compositionally biased region" description="Basic and acidic residues" evidence="7">
    <location>
        <begin position="307"/>
        <end position="316"/>
    </location>
</feature>
<dbReference type="PANTHER" id="PTHR12311:SF7">
    <property type="entry name" value="ACTIVATOR OF BASAL TRANSCRIPTION 1"/>
    <property type="match status" value="1"/>
</dbReference>
<proteinExistence type="inferred from homology"/>
<evidence type="ECO:0000313" key="9">
    <source>
        <dbReference type="Proteomes" id="UP000765509"/>
    </source>
</evidence>
<dbReference type="GO" id="GO:0000480">
    <property type="term" value="P:endonucleolytic cleavage in 5'-ETS of tricistronic rRNA transcript (SSU-rRNA, 5.8S rRNA, LSU-rRNA)"/>
    <property type="evidence" value="ECO:0007669"/>
    <property type="project" value="TreeGrafter"/>
</dbReference>
<gene>
    <name evidence="8" type="ORF">O181_003340</name>
</gene>
<dbReference type="EMBL" id="AVOT02000598">
    <property type="protein sequence ID" value="MBW0463625.1"/>
    <property type="molecule type" value="Genomic_DNA"/>
</dbReference>
<dbReference type="InterPro" id="IPR035979">
    <property type="entry name" value="RBD_domain_sf"/>
</dbReference>
<feature type="region of interest" description="Disordered" evidence="7">
    <location>
        <begin position="1"/>
        <end position="85"/>
    </location>
</feature>
<comment type="caution">
    <text evidence="8">The sequence shown here is derived from an EMBL/GenBank/DDBJ whole genome shotgun (WGS) entry which is preliminary data.</text>
</comment>
<keyword evidence="9" id="KW-1185">Reference proteome</keyword>
<dbReference type="Proteomes" id="UP000765509">
    <property type="component" value="Unassembled WGS sequence"/>
</dbReference>
<keyword evidence="4" id="KW-0539">Nucleus</keyword>
<dbReference type="OrthoDB" id="287393at2759"/>
<feature type="region of interest" description="Disordered" evidence="7">
    <location>
        <begin position="278"/>
        <end position="323"/>
    </location>
</feature>
<dbReference type="GO" id="GO:0000447">
    <property type="term" value="P:endonucleolytic cleavage in ITS1 to separate SSU-rRNA from 5.8S rRNA and LSU-rRNA from tricistronic rRNA transcript (SSU-rRNA, 5.8S rRNA, LSU-rRNA)"/>
    <property type="evidence" value="ECO:0007669"/>
    <property type="project" value="TreeGrafter"/>
</dbReference>
<dbReference type="InterPro" id="IPR039119">
    <property type="entry name" value="ABT1/Esf2"/>
</dbReference>
<dbReference type="Gene3D" id="3.30.70.330">
    <property type="match status" value="1"/>
</dbReference>
<sequence length="323" mass="37707">MAHPRKSESTRHLVEKHDTPGHHSLPTTADSPRSSEHGNPDCRSNNSTNELGDDSQSTHEKVREDTSDCSKQNENDGSSGGEPLETKKVIDLNAIQRLDRKIDRSGLIYLSRIPPGMGPSKLKHLLSRWGEIGRIYLARDEELENLQNKKKKKRKKHVHQSHLFKEGWVEFCDKSVARRVAEMLNTRPIGGRRSDRFYSDLWSLTYLPKFKWSNLSDQIAVERREREQLQRKSLEDSKKSQDWYLKMVEKNRVNEKIREKELKRKGEFANTEKWKKNQFRQRELENNSEDETSRDASQSNLTTKATAKREDQEKLKSVLSQLF</sequence>
<dbReference type="CDD" id="cd12263">
    <property type="entry name" value="RRM_ABT1_like"/>
    <property type="match status" value="1"/>
</dbReference>
<evidence type="ECO:0000313" key="8">
    <source>
        <dbReference type="EMBL" id="MBW0463625.1"/>
    </source>
</evidence>
<dbReference type="InterPro" id="IPR012677">
    <property type="entry name" value="Nucleotide-bd_a/b_plait_sf"/>
</dbReference>
<evidence type="ECO:0000256" key="1">
    <source>
        <dbReference type="ARBA" id="ARBA00004604"/>
    </source>
</evidence>
<dbReference type="PANTHER" id="PTHR12311">
    <property type="entry name" value="ACTIVATOR OF BASAL TRANSCRIPTION 1"/>
    <property type="match status" value="1"/>
</dbReference>
<keyword evidence="6" id="KW-0175">Coiled coil</keyword>
<organism evidence="8 9">
    <name type="scientific">Austropuccinia psidii MF-1</name>
    <dbReference type="NCBI Taxonomy" id="1389203"/>
    <lineage>
        <taxon>Eukaryota</taxon>
        <taxon>Fungi</taxon>
        <taxon>Dikarya</taxon>
        <taxon>Basidiomycota</taxon>
        <taxon>Pucciniomycotina</taxon>
        <taxon>Pucciniomycetes</taxon>
        <taxon>Pucciniales</taxon>
        <taxon>Sphaerophragmiaceae</taxon>
        <taxon>Austropuccinia</taxon>
    </lineage>
</organism>
<name>A0A9Q3BE97_9BASI</name>
<evidence type="ECO:0000256" key="5">
    <source>
        <dbReference type="ARBA" id="ARBA00032634"/>
    </source>
</evidence>
<comment type="subcellular location">
    <subcellularLocation>
        <location evidence="1">Nucleus</location>
        <location evidence="1">Nucleolus</location>
    </subcellularLocation>
</comment>
<dbReference type="InterPro" id="IPR034353">
    <property type="entry name" value="ABT1/ESF2_RRM"/>
</dbReference>
<dbReference type="GO" id="GO:0034462">
    <property type="term" value="P:small-subunit processome assembly"/>
    <property type="evidence" value="ECO:0007669"/>
    <property type="project" value="TreeGrafter"/>
</dbReference>
<dbReference type="GO" id="GO:0005730">
    <property type="term" value="C:nucleolus"/>
    <property type="evidence" value="ECO:0007669"/>
    <property type="project" value="UniProtKB-SubCell"/>
</dbReference>
<evidence type="ECO:0000256" key="3">
    <source>
        <dbReference type="ARBA" id="ARBA00022884"/>
    </source>
</evidence>
<dbReference type="GO" id="GO:0000472">
    <property type="term" value="P:endonucleolytic cleavage to generate mature 5'-end of SSU-rRNA from (SSU-rRNA, 5.8S rRNA, LSU-rRNA)"/>
    <property type="evidence" value="ECO:0007669"/>
    <property type="project" value="TreeGrafter"/>
</dbReference>
<feature type="compositionally biased region" description="Polar residues" evidence="7">
    <location>
        <begin position="295"/>
        <end position="305"/>
    </location>
</feature>
<evidence type="ECO:0000256" key="2">
    <source>
        <dbReference type="ARBA" id="ARBA00005819"/>
    </source>
</evidence>
<protein>
    <recommendedName>
        <fullName evidence="5">18S rRNA factor 2</fullName>
    </recommendedName>
</protein>
<dbReference type="AlphaFoldDB" id="A0A9Q3BE97"/>
<evidence type="ECO:0000256" key="4">
    <source>
        <dbReference type="ARBA" id="ARBA00023242"/>
    </source>
</evidence>
<comment type="similarity">
    <text evidence="2">Belongs to the ESF2/ABP1 family.</text>
</comment>
<dbReference type="GO" id="GO:0003723">
    <property type="term" value="F:RNA binding"/>
    <property type="evidence" value="ECO:0007669"/>
    <property type="project" value="UniProtKB-KW"/>
</dbReference>
<reference evidence="8" key="1">
    <citation type="submission" date="2021-03" db="EMBL/GenBank/DDBJ databases">
        <title>Draft genome sequence of rust myrtle Austropuccinia psidii MF-1, a brazilian biotype.</title>
        <authorList>
            <person name="Quecine M.C."/>
            <person name="Pachon D.M.R."/>
            <person name="Bonatelli M.L."/>
            <person name="Correr F.H."/>
            <person name="Franceschini L.M."/>
            <person name="Leite T.F."/>
            <person name="Margarido G.R.A."/>
            <person name="Almeida C.A."/>
            <person name="Ferrarezi J.A."/>
            <person name="Labate C.A."/>
        </authorList>
    </citation>
    <scope>NUCLEOTIDE SEQUENCE</scope>
    <source>
        <strain evidence="8">MF-1</strain>
    </source>
</reference>
<dbReference type="SUPFAM" id="SSF54928">
    <property type="entry name" value="RNA-binding domain, RBD"/>
    <property type="match status" value="1"/>
</dbReference>
<evidence type="ECO:0000256" key="6">
    <source>
        <dbReference type="SAM" id="Coils"/>
    </source>
</evidence>
<accession>A0A9Q3BE97</accession>
<keyword evidence="3" id="KW-0694">RNA-binding</keyword>
<evidence type="ECO:0000256" key="7">
    <source>
        <dbReference type="SAM" id="MobiDB-lite"/>
    </source>
</evidence>
<feature type="coiled-coil region" evidence="6">
    <location>
        <begin position="212"/>
        <end position="265"/>
    </location>
</feature>
<feature type="compositionally biased region" description="Basic and acidic residues" evidence="7">
    <location>
        <begin position="56"/>
        <end position="74"/>
    </location>
</feature>
<feature type="compositionally biased region" description="Basic and acidic residues" evidence="7">
    <location>
        <begin position="1"/>
        <end position="21"/>
    </location>
</feature>